<dbReference type="PROSITE" id="PS52015">
    <property type="entry name" value="TONB_CTD"/>
    <property type="match status" value="1"/>
</dbReference>
<dbReference type="SUPFAM" id="SSF74653">
    <property type="entry name" value="TolA/TonB C-terminal domain"/>
    <property type="match status" value="1"/>
</dbReference>
<evidence type="ECO:0000256" key="2">
    <source>
        <dbReference type="ARBA" id="ARBA00022692"/>
    </source>
</evidence>
<comment type="subcellular location">
    <subcellularLocation>
        <location evidence="1">Membrane</location>
        <topology evidence="1">Single-pass membrane protein</topology>
    </subcellularLocation>
</comment>
<evidence type="ECO:0000256" key="1">
    <source>
        <dbReference type="ARBA" id="ARBA00004167"/>
    </source>
</evidence>
<dbReference type="NCBIfam" id="TIGR01352">
    <property type="entry name" value="tonB_Cterm"/>
    <property type="match status" value="1"/>
</dbReference>
<keyword evidence="4" id="KW-0472">Membrane</keyword>
<keyword evidence="2" id="KW-0812">Transmembrane</keyword>
<evidence type="ECO:0000256" key="3">
    <source>
        <dbReference type="ARBA" id="ARBA00022989"/>
    </source>
</evidence>
<organism evidence="7 8">
    <name type="scientific">Flavilitoribacter nigricans (strain ATCC 23147 / DSM 23189 / NBRC 102662 / NCIMB 1420 / SS-2)</name>
    <name type="common">Lewinella nigricans</name>
    <dbReference type="NCBI Taxonomy" id="1122177"/>
    <lineage>
        <taxon>Bacteria</taxon>
        <taxon>Pseudomonadati</taxon>
        <taxon>Bacteroidota</taxon>
        <taxon>Saprospiria</taxon>
        <taxon>Saprospirales</taxon>
        <taxon>Lewinellaceae</taxon>
        <taxon>Flavilitoribacter</taxon>
    </lineage>
</organism>
<evidence type="ECO:0000259" key="6">
    <source>
        <dbReference type="PROSITE" id="PS52015"/>
    </source>
</evidence>
<feature type="compositionally biased region" description="Basic and acidic residues" evidence="5">
    <location>
        <begin position="128"/>
        <end position="137"/>
    </location>
</feature>
<dbReference type="AlphaFoldDB" id="A0A2D0NFR7"/>
<comment type="caution">
    <text evidence="7">The sequence shown here is derived from an EMBL/GenBank/DDBJ whole genome shotgun (WGS) entry which is preliminary data.</text>
</comment>
<accession>A0A2D0NFR7</accession>
<evidence type="ECO:0000313" key="7">
    <source>
        <dbReference type="EMBL" id="PHN07230.1"/>
    </source>
</evidence>
<proteinExistence type="predicted"/>
<feature type="domain" description="TonB C-terminal" evidence="6">
    <location>
        <begin position="18"/>
        <end position="113"/>
    </location>
</feature>
<dbReference type="Gene3D" id="3.30.1150.10">
    <property type="match status" value="1"/>
</dbReference>
<evidence type="ECO:0000313" key="8">
    <source>
        <dbReference type="Proteomes" id="UP000223913"/>
    </source>
</evidence>
<dbReference type="InterPro" id="IPR006260">
    <property type="entry name" value="TonB/TolA_C"/>
</dbReference>
<sequence length="151" mass="17289">MKKEKREKDFLHKPVYPGGIKAMRKFLKAQLCYPKQALAESLEGTVYLKYTINHLGKVIEARIISGLGAGCDEEAVRIVKLLKFEVPKNRKMKVLFHRNIQIHFRLPKKTAKKAAPESAPGIRYEFVPTEKKTDDQPPKSGNSGYSYTIEW</sequence>
<feature type="region of interest" description="Disordered" evidence="5">
    <location>
        <begin position="125"/>
        <end position="151"/>
    </location>
</feature>
<feature type="compositionally biased region" description="Polar residues" evidence="5">
    <location>
        <begin position="139"/>
        <end position="151"/>
    </location>
</feature>
<name>A0A2D0NFR7_FLAN2</name>
<reference evidence="7 8" key="1">
    <citation type="submission" date="2017-10" db="EMBL/GenBank/DDBJ databases">
        <title>The draft genome sequence of Lewinella nigricans NBRC 102662.</title>
        <authorList>
            <person name="Wang K."/>
        </authorList>
    </citation>
    <scope>NUCLEOTIDE SEQUENCE [LARGE SCALE GENOMIC DNA]</scope>
    <source>
        <strain evidence="7 8">NBRC 102662</strain>
    </source>
</reference>
<keyword evidence="3" id="KW-1133">Transmembrane helix</keyword>
<evidence type="ECO:0000256" key="4">
    <source>
        <dbReference type="ARBA" id="ARBA00023136"/>
    </source>
</evidence>
<dbReference type="InterPro" id="IPR037682">
    <property type="entry name" value="TonB_C"/>
</dbReference>
<dbReference type="RefSeq" id="WP_099149564.1">
    <property type="nucleotide sequence ID" value="NZ_PDUD01000011.1"/>
</dbReference>
<dbReference type="GO" id="GO:0016020">
    <property type="term" value="C:membrane"/>
    <property type="evidence" value="ECO:0007669"/>
    <property type="project" value="UniProtKB-SubCell"/>
</dbReference>
<protein>
    <recommendedName>
        <fullName evidence="6">TonB C-terminal domain-containing protein</fullName>
    </recommendedName>
</protein>
<keyword evidence="8" id="KW-1185">Reference proteome</keyword>
<evidence type="ECO:0000256" key="5">
    <source>
        <dbReference type="SAM" id="MobiDB-lite"/>
    </source>
</evidence>
<dbReference type="Pfam" id="PF03544">
    <property type="entry name" value="TonB_C"/>
    <property type="match status" value="1"/>
</dbReference>
<dbReference type="GO" id="GO:0055085">
    <property type="term" value="P:transmembrane transport"/>
    <property type="evidence" value="ECO:0007669"/>
    <property type="project" value="InterPro"/>
</dbReference>
<gene>
    <name evidence="7" type="ORF">CRP01_08390</name>
</gene>
<dbReference type="EMBL" id="PDUD01000011">
    <property type="protein sequence ID" value="PHN07230.1"/>
    <property type="molecule type" value="Genomic_DNA"/>
</dbReference>
<dbReference type="Proteomes" id="UP000223913">
    <property type="component" value="Unassembled WGS sequence"/>
</dbReference>
<dbReference type="OrthoDB" id="1039448at2"/>